<dbReference type="EMBL" id="CP034170">
    <property type="protein sequence ID" value="AZI57125.1"/>
    <property type="molecule type" value="Genomic_DNA"/>
</dbReference>
<dbReference type="KEGG" id="nak:EH165_02025"/>
<dbReference type="Proteomes" id="UP000268084">
    <property type="component" value="Chromosome"/>
</dbReference>
<dbReference type="PANTHER" id="PTHR32097">
    <property type="entry name" value="CAMP-BINDING PROTEIN 1-RELATED"/>
    <property type="match status" value="1"/>
</dbReference>
<dbReference type="Pfam" id="PF02342">
    <property type="entry name" value="TerD"/>
    <property type="match status" value="1"/>
</dbReference>
<dbReference type="InterPro" id="IPR003325">
    <property type="entry name" value="TerD"/>
</dbReference>
<dbReference type="CDD" id="cd06974">
    <property type="entry name" value="TerD_like"/>
    <property type="match status" value="1"/>
</dbReference>
<reference evidence="4 5" key="1">
    <citation type="submission" date="2018-11" db="EMBL/GenBank/DDBJ databases">
        <authorList>
            <person name="Da X."/>
        </authorList>
    </citation>
    <scope>NUCLEOTIDE SEQUENCE [LARGE SCALE GENOMIC DNA]</scope>
    <source>
        <strain evidence="4 5">S14-144</strain>
    </source>
</reference>
<feature type="coiled-coil region" evidence="2">
    <location>
        <begin position="277"/>
        <end position="304"/>
    </location>
</feature>
<evidence type="ECO:0000256" key="2">
    <source>
        <dbReference type="SAM" id="Coils"/>
    </source>
</evidence>
<dbReference type="InterPro" id="IPR051324">
    <property type="entry name" value="Stress/Tellurium_Resist"/>
</dbReference>
<comment type="similarity">
    <text evidence="1">Belongs to the CAPAB/TerDEXZ family.</text>
</comment>
<protein>
    <submittedName>
        <fullName evidence="4">Stress protein</fullName>
    </submittedName>
</protein>
<keyword evidence="2" id="KW-0175">Coiled coil</keyword>
<accession>A0A3G8ZJV0</accession>
<reference evidence="4 5" key="2">
    <citation type="submission" date="2018-12" db="EMBL/GenBank/DDBJ databases">
        <title>Nakamurella antarcticus sp. nov., isolated from Antarctica South Shetland Islands soil.</title>
        <authorList>
            <person name="Peng F."/>
        </authorList>
    </citation>
    <scope>NUCLEOTIDE SEQUENCE [LARGE SCALE GENOMIC DNA]</scope>
    <source>
        <strain evidence="4 5">S14-144</strain>
    </source>
</reference>
<evidence type="ECO:0000313" key="5">
    <source>
        <dbReference type="Proteomes" id="UP000268084"/>
    </source>
</evidence>
<evidence type="ECO:0000256" key="1">
    <source>
        <dbReference type="ARBA" id="ARBA00008775"/>
    </source>
</evidence>
<evidence type="ECO:0000259" key="3">
    <source>
        <dbReference type="Pfam" id="PF02342"/>
    </source>
</evidence>
<gene>
    <name evidence="4" type="ORF">EH165_02025</name>
</gene>
<dbReference type="PANTHER" id="PTHR32097:SF4">
    <property type="entry name" value="GENERAL STRESS PROTEIN 16U"/>
    <property type="match status" value="1"/>
</dbReference>
<feature type="domain" description="TerD" evidence="3">
    <location>
        <begin position="24"/>
        <end position="156"/>
    </location>
</feature>
<proteinExistence type="inferred from homology"/>
<sequence>MTTTVLSKGQNIVWPALGCRIEVEAESTIDVSVLLLGPDDRVRSEADFVFYNNPQAAGVTLQSTGEVVIDLDAVTGTSLLCLMSVEPSSAAFGAALTPTARVVSIDGSHTAEFEIAGLTTERAVITFEIYRRGTQWKVRAVGQGYEGGLEAAITEYGVKVRAEAATNTETGNPQAGQRNSAPQGFFAGLMAPLPPPTPIPENLVAPAPPGTSDQERLFRQIQGIFEDAARSTAGLRAAASFANSRRDGELSELAADVTRRNSTHTDAARLAVESRYRSLMERARADHRRDVDQLKAELAQLESLLPAPMAGWAATAWQSWSPPPESVMAMRAGTLSVEEAPDLRLPLVIGVPLGRPLWIDTGGAFPSGTDTGTEVFQIPDTPEELFNPTTSRVQPMSMVRALLTRLLACAPAGSVKVLMADLGGRGKAAVALQPLGAGGCAVFNRAPATTPSELAELLDDCVAYVDLAQMADQASGRYNRDPSLKQILVLNDFPYGIDDVEIGKVRFLIEEGANVGFAVIVVGDHAEASGRGPLVSALFRNFVRLPVEPDSHLADAWTGSAWNFQPDAGPDDQIVINSALAKIGRAEAL</sequence>
<name>A0A3G8ZJV0_9ACTN</name>
<dbReference type="AlphaFoldDB" id="A0A3G8ZJV0"/>
<dbReference type="OrthoDB" id="4495998at2"/>
<keyword evidence="5" id="KW-1185">Reference proteome</keyword>
<dbReference type="RefSeq" id="WP_124797810.1">
    <property type="nucleotide sequence ID" value="NZ_CP034170.1"/>
</dbReference>
<evidence type="ECO:0000313" key="4">
    <source>
        <dbReference type="EMBL" id="AZI57125.1"/>
    </source>
</evidence>
<dbReference type="Gene3D" id="2.60.60.30">
    <property type="entry name" value="sav2460 like domains"/>
    <property type="match status" value="1"/>
</dbReference>
<organism evidence="4 5">
    <name type="scientific">Nakamurella antarctica</name>
    <dbReference type="NCBI Taxonomy" id="1902245"/>
    <lineage>
        <taxon>Bacteria</taxon>
        <taxon>Bacillati</taxon>
        <taxon>Actinomycetota</taxon>
        <taxon>Actinomycetes</taxon>
        <taxon>Nakamurellales</taxon>
        <taxon>Nakamurellaceae</taxon>
        <taxon>Nakamurella</taxon>
    </lineage>
</organism>